<evidence type="ECO:0000256" key="9">
    <source>
        <dbReference type="ARBA" id="ARBA00048173"/>
    </source>
</evidence>
<protein>
    <recommendedName>
        <fullName evidence="1">RNA-directed DNA polymerase</fullName>
        <ecNumber evidence="1">2.7.7.49</ecNumber>
    </recommendedName>
</protein>
<dbReference type="STRING" id="1176587.A8C56_06065"/>
<organism evidence="11 12">
    <name type="scientific">Niabella ginsenosidivorans</name>
    <dbReference type="NCBI Taxonomy" id="1176587"/>
    <lineage>
        <taxon>Bacteria</taxon>
        <taxon>Pseudomonadati</taxon>
        <taxon>Bacteroidota</taxon>
        <taxon>Chitinophagia</taxon>
        <taxon>Chitinophagales</taxon>
        <taxon>Chitinophagaceae</taxon>
        <taxon>Niabella</taxon>
    </lineage>
</organism>
<keyword evidence="6 11" id="KW-0695">RNA-directed DNA polymerase</keyword>
<evidence type="ECO:0000256" key="2">
    <source>
        <dbReference type="ARBA" id="ARBA00022679"/>
    </source>
</evidence>
<evidence type="ECO:0000313" key="11">
    <source>
        <dbReference type="EMBL" id="ANH80604.1"/>
    </source>
</evidence>
<dbReference type="InterPro" id="IPR000477">
    <property type="entry name" value="RT_dom"/>
</dbReference>
<reference evidence="11 12" key="1">
    <citation type="submission" date="2016-05" db="EMBL/GenBank/DDBJ databases">
        <title>Niabella ginsenosidivorans BS26 whole genome sequencing.</title>
        <authorList>
            <person name="Im W.T."/>
            <person name="Siddiqi M.Z."/>
        </authorList>
    </citation>
    <scope>NUCLEOTIDE SEQUENCE [LARGE SCALE GENOMIC DNA]</scope>
    <source>
        <strain evidence="11 12">BS26</strain>
    </source>
</reference>
<evidence type="ECO:0000256" key="1">
    <source>
        <dbReference type="ARBA" id="ARBA00012493"/>
    </source>
</evidence>
<dbReference type="CDD" id="cd01651">
    <property type="entry name" value="RT_G2_intron"/>
    <property type="match status" value="1"/>
</dbReference>
<dbReference type="PROSITE" id="PS50878">
    <property type="entry name" value="RT_POL"/>
    <property type="match status" value="1"/>
</dbReference>
<keyword evidence="12" id="KW-1185">Reference proteome</keyword>
<evidence type="ECO:0000256" key="4">
    <source>
        <dbReference type="ARBA" id="ARBA00022723"/>
    </source>
</evidence>
<gene>
    <name evidence="11" type="ORF">A8C56_06065</name>
</gene>
<dbReference type="EC" id="2.7.7.49" evidence="1"/>
<dbReference type="Pfam" id="PF08388">
    <property type="entry name" value="GIIM"/>
    <property type="match status" value="1"/>
</dbReference>
<evidence type="ECO:0000256" key="3">
    <source>
        <dbReference type="ARBA" id="ARBA00022695"/>
    </source>
</evidence>
<proteinExistence type="inferred from homology"/>
<feature type="domain" description="Reverse transcriptase" evidence="10">
    <location>
        <begin position="51"/>
        <end position="292"/>
    </location>
</feature>
<dbReference type="OrthoDB" id="9780724at2"/>
<keyword evidence="4" id="KW-0479">Metal-binding</keyword>
<dbReference type="GO" id="GO:0051607">
    <property type="term" value="P:defense response to virus"/>
    <property type="evidence" value="ECO:0007669"/>
    <property type="project" value="UniProtKB-KW"/>
</dbReference>
<evidence type="ECO:0000259" key="10">
    <source>
        <dbReference type="PROSITE" id="PS50878"/>
    </source>
</evidence>
<comment type="catalytic activity">
    <reaction evidence="9">
        <text>DNA(n) + a 2'-deoxyribonucleoside 5'-triphosphate = DNA(n+1) + diphosphate</text>
        <dbReference type="Rhea" id="RHEA:22508"/>
        <dbReference type="Rhea" id="RHEA-COMP:17339"/>
        <dbReference type="Rhea" id="RHEA-COMP:17340"/>
        <dbReference type="ChEBI" id="CHEBI:33019"/>
        <dbReference type="ChEBI" id="CHEBI:61560"/>
        <dbReference type="ChEBI" id="CHEBI:173112"/>
        <dbReference type="EC" id="2.7.7.49"/>
    </reaction>
</comment>
<dbReference type="InterPro" id="IPR043502">
    <property type="entry name" value="DNA/RNA_pol_sf"/>
</dbReference>
<dbReference type="Pfam" id="PF00078">
    <property type="entry name" value="RVT_1"/>
    <property type="match status" value="1"/>
</dbReference>
<dbReference type="InterPro" id="IPR043128">
    <property type="entry name" value="Rev_trsase/Diguanyl_cyclase"/>
</dbReference>
<sequence length="418" mass="48833">MKDAITKSLPVTYDMVWIAYLQVKENGGSAGVDKESLTDFEADLAANLYKIWNRLASGSYFPPPVKTVLIDKKSGGKRPLGIPTVGDCIAQTVIEQYIEAKIDSLFYANSYGYRPGKSAHEAIASCERNCKLYNWVIDLDIRNFFETINHDILIELMWHYTQEKWVVMYIQRWLQADIQQPDGSIQSRKQGTPQGGVISPLLANVYLHHVFDQCMACSNEHQFQLFERYADDIVVHCRSKAEAEKLLAAIKVRLEDYQLEVHPDKTRLIYCKDYRRKEKHKSNSFTFLGFGFEPGMRYIRAAKKMTMRYFPSISKDAKTSIRQSMRKVLIPRWIDVDLEEFAHRLNPKIRGWVQYYTKFDKWAISPVFIYLNTLIMKYLKNKYRIRTKDKVYKKFVELQTQQPKLLVHWTFGIRVGLG</sequence>
<comment type="similarity">
    <text evidence="8">Belongs to the bacterial reverse transcriptase family.</text>
</comment>
<keyword evidence="2" id="KW-0808">Transferase</keyword>
<dbReference type="GO" id="GO:0046872">
    <property type="term" value="F:metal ion binding"/>
    <property type="evidence" value="ECO:0007669"/>
    <property type="project" value="UniProtKB-KW"/>
</dbReference>
<dbReference type="Proteomes" id="UP000077667">
    <property type="component" value="Chromosome"/>
</dbReference>
<dbReference type="KEGG" id="nia:A8C56_06065"/>
<evidence type="ECO:0000256" key="6">
    <source>
        <dbReference type="ARBA" id="ARBA00022918"/>
    </source>
</evidence>
<evidence type="ECO:0000313" key="12">
    <source>
        <dbReference type="Proteomes" id="UP000077667"/>
    </source>
</evidence>
<evidence type="ECO:0000256" key="5">
    <source>
        <dbReference type="ARBA" id="ARBA00022842"/>
    </source>
</evidence>
<dbReference type="NCBIfam" id="TIGR04416">
    <property type="entry name" value="group_II_RT_mat"/>
    <property type="match status" value="1"/>
</dbReference>
<dbReference type="PRINTS" id="PR00866">
    <property type="entry name" value="RNADNAPOLMS"/>
</dbReference>
<dbReference type="AlphaFoldDB" id="A0A1A9I208"/>
<dbReference type="EMBL" id="CP015772">
    <property type="protein sequence ID" value="ANH80604.1"/>
    <property type="molecule type" value="Genomic_DNA"/>
</dbReference>
<dbReference type="InterPro" id="IPR051083">
    <property type="entry name" value="GrpII_Intron_Splice-Mob/Def"/>
</dbReference>
<dbReference type="SUPFAM" id="SSF56672">
    <property type="entry name" value="DNA/RNA polymerases"/>
    <property type="match status" value="1"/>
</dbReference>
<evidence type="ECO:0000256" key="8">
    <source>
        <dbReference type="ARBA" id="ARBA00034120"/>
    </source>
</evidence>
<dbReference type="GO" id="GO:0003723">
    <property type="term" value="F:RNA binding"/>
    <property type="evidence" value="ECO:0007669"/>
    <property type="project" value="InterPro"/>
</dbReference>
<dbReference type="PANTHER" id="PTHR34047">
    <property type="entry name" value="NUCLEAR INTRON MATURASE 1, MITOCHONDRIAL-RELATED"/>
    <property type="match status" value="1"/>
</dbReference>
<dbReference type="InterPro" id="IPR013597">
    <property type="entry name" value="Mat_intron_G2"/>
</dbReference>
<dbReference type="InterPro" id="IPR000123">
    <property type="entry name" value="Reverse_transcriptase_msDNA"/>
</dbReference>
<keyword evidence="5" id="KW-0460">Magnesium</keyword>
<name>A0A1A9I208_9BACT</name>
<dbReference type="InterPro" id="IPR030931">
    <property type="entry name" value="Group_II_RT_mat"/>
</dbReference>
<evidence type="ECO:0000256" key="7">
    <source>
        <dbReference type="ARBA" id="ARBA00023118"/>
    </source>
</evidence>
<accession>A0A1A9I208</accession>
<keyword evidence="3" id="KW-0548">Nucleotidyltransferase</keyword>
<keyword evidence="7" id="KW-0051">Antiviral defense</keyword>
<dbReference type="GO" id="GO:0003964">
    <property type="term" value="F:RNA-directed DNA polymerase activity"/>
    <property type="evidence" value="ECO:0007669"/>
    <property type="project" value="UniProtKB-KW"/>
</dbReference>
<dbReference type="PANTHER" id="PTHR34047:SF3">
    <property type="entry name" value="BLR2052 PROTEIN"/>
    <property type="match status" value="1"/>
</dbReference>
<dbReference type="Gene3D" id="3.30.70.270">
    <property type="match status" value="1"/>
</dbReference>
<dbReference type="RefSeq" id="WP_067753361.1">
    <property type="nucleotide sequence ID" value="NZ_CP015772.1"/>
</dbReference>